<dbReference type="EMBL" id="RDSM01000001">
    <property type="protein sequence ID" value="RXH57756.1"/>
    <property type="molecule type" value="Genomic_DNA"/>
</dbReference>
<evidence type="ECO:0000313" key="3">
    <source>
        <dbReference type="Proteomes" id="UP000289437"/>
    </source>
</evidence>
<reference evidence="3" key="2">
    <citation type="submission" date="2019-02" db="EMBL/GenBank/DDBJ databases">
        <title>Granulicella sibirica sp. nov., a psychrotolerant acidobacterium isolated from an organic soil layer in forested tundra, West Siberia.</title>
        <authorList>
            <person name="Oshkin I.Y."/>
            <person name="Kulichevskaya I.S."/>
            <person name="Rijpstra W.I.C."/>
            <person name="Sinninghe Damste J.S."/>
            <person name="Rakitin A.L."/>
            <person name="Ravin N.V."/>
            <person name="Dedysh S.N."/>
        </authorList>
    </citation>
    <scope>NUCLEOTIDE SEQUENCE [LARGE SCALE GENOMIC DNA]</scope>
    <source>
        <strain evidence="3">AF10</strain>
    </source>
</reference>
<proteinExistence type="predicted"/>
<feature type="chain" id="PRO_5020821487" description="LamG-like jellyroll fold domain-containing protein" evidence="1">
    <location>
        <begin position="18"/>
        <end position="239"/>
    </location>
</feature>
<dbReference type="Gene3D" id="2.60.120.200">
    <property type="match status" value="1"/>
</dbReference>
<keyword evidence="3" id="KW-1185">Reference proteome</keyword>
<sequence length="239" mass="26128">MKLLAVALLTFAIPALAQQATTWRFDNLTRIGDTPVTTIGTPHVIDTPIGKAIHFEGHGNTNPTNPESGNPAGDALLLDTAPLSGAPTYTFDVLFRPSSHGAPAQRFFHLQDRNSQTRRMFEIRIVNHQWCLDTVGINFDHGVEQHGVTIACDPPHLHPLDRWYAVTATYDGKTLRGYVDGALQGEIPITLSPLPPGTTSVGTRIDKRDFFTGDVYAARFTNTVLPPANFLKSPDAARH</sequence>
<gene>
    <name evidence="2" type="ORF">GRAN_1066</name>
</gene>
<dbReference type="Proteomes" id="UP000289437">
    <property type="component" value="Unassembled WGS sequence"/>
</dbReference>
<evidence type="ECO:0000256" key="1">
    <source>
        <dbReference type="SAM" id="SignalP"/>
    </source>
</evidence>
<evidence type="ECO:0000313" key="2">
    <source>
        <dbReference type="EMBL" id="RXH57756.1"/>
    </source>
</evidence>
<comment type="caution">
    <text evidence="2">The sequence shown here is derived from an EMBL/GenBank/DDBJ whole genome shotgun (WGS) entry which is preliminary data.</text>
</comment>
<feature type="signal peptide" evidence="1">
    <location>
        <begin position="1"/>
        <end position="17"/>
    </location>
</feature>
<reference evidence="2 3" key="1">
    <citation type="submission" date="2018-11" db="EMBL/GenBank/DDBJ databases">
        <authorList>
            <person name="Mardanov A.V."/>
            <person name="Ravin N.V."/>
            <person name="Dedysh S.N."/>
        </authorList>
    </citation>
    <scope>NUCLEOTIDE SEQUENCE [LARGE SCALE GENOMIC DNA]</scope>
    <source>
        <strain evidence="2 3">AF10</strain>
    </source>
</reference>
<dbReference type="SUPFAM" id="SSF49899">
    <property type="entry name" value="Concanavalin A-like lectins/glucanases"/>
    <property type="match status" value="1"/>
</dbReference>
<keyword evidence="1" id="KW-0732">Signal</keyword>
<accession>A0A4Q0T7S9</accession>
<dbReference type="RefSeq" id="WP_128911876.1">
    <property type="nucleotide sequence ID" value="NZ_RDSM01000001.1"/>
</dbReference>
<name>A0A4Q0T7S9_9BACT</name>
<dbReference type="Pfam" id="PF13385">
    <property type="entry name" value="Laminin_G_3"/>
    <property type="match status" value="1"/>
</dbReference>
<dbReference type="InterPro" id="IPR013320">
    <property type="entry name" value="ConA-like_dom_sf"/>
</dbReference>
<protein>
    <recommendedName>
        <fullName evidence="4">LamG-like jellyroll fold domain-containing protein</fullName>
    </recommendedName>
</protein>
<dbReference type="AlphaFoldDB" id="A0A4Q0T7S9"/>
<dbReference type="OrthoDB" id="851894at2"/>
<evidence type="ECO:0008006" key="4">
    <source>
        <dbReference type="Google" id="ProtNLM"/>
    </source>
</evidence>
<organism evidence="2 3">
    <name type="scientific">Granulicella sibirica</name>
    <dbReference type="NCBI Taxonomy" id="2479048"/>
    <lineage>
        <taxon>Bacteria</taxon>
        <taxon>Pseudomonadati</taxon>
        <taxon>Acidobacteriota</taxon>
        <taxon>Terriglobia</taxon>
        <taxon>Terriglobales</taxon>
        <taxon>Acidobacteriaceae</taxon>
        <taxon>Granulicella</taxon>
    </lineage>
</organism>